<proteinExistence type="predicted"/>
<dbReference type="EMBL" id="CADCVE010000015">
    <property type="protein sequence ID" value="CAA9443541.1"/>
    <property type="molecule type" value="Genomic_DNA"/>
</dbReference>
<reference evidence="1" key="1">
    <citation type="submission" date="2020-02" db="EMBL/GenBank/DDBJ databases">
        <authorList>
            <person name="Meier V. D."/>
        </authorList>
    </citation>
    <scope>NUCLEOTIDE SEQUENCE</scope>
    <source>
        <strain evidence="1">AVDCRST_MAG28</strain>
    </source>
</reference>
<dbReference type="AlphaFoldDB" id="A0A6J4QGM9"/>
<name>A0A6J4QGM9_9ACTN</name>
<accession>A0A6J4QGM9</accession>
<gene>
    <name evidence="1" type="ORF">AVDCRST_MAG28-746</name>
</gene>
<organism evidence="1">
    <name type="scientific">uncultured Rubrobacteraceae bacterium</name>
    <dbReference type="NCBI Taxonomy" id="349277"/>
    <lineage>
        <taxon>Bacteria</taxon>
        <taxon>Bacillati</taxon>
        <taxon>Actinomycetota</taxon>
        <taxon>Rubrobacteria</taxon>
        <taxon>Rubrobacterales</taxon>
        <taxon>Rubrobacteraceae</taxon>
        <taxon>environmental samples</taxon>
    </lineage>
</organism>
<protein>
    <submittedName>
        <fullName evidence="1">Uncharacterized protein</fullName>
    </submittedName>
</protein>
<evidence type="ECO:0000313" key="1">
    <source>
        <dbReference type="EMBL" id="CAA9443541.1"/>
    </source>
</evidence>
<sequence>MPLVASLDPGVQSHDAHRFYFREGMRLFSYHFSKVL</sequence>